<dbReference type="AlphaFoldDB" id="A0A7S7NT58"/>
<proteinExistence type="predicted"/>
<organism evidence="1 2">
    <name type="scientific">Paludibaculum fermentans</name>
    <dbReference type="NCBI Taxonomy" id="1473598"/>
    <lineage>
        <taxon>Bacteria</taxon>
        <taxon>Pseudomonadati</taxon>
        <taxon>Acidobacteriota</taxon>
        <taxon>Terriglobia</taxon>
        <taxon>Bryobacterales</taxon>
        <taxon>Bryobacteraceae</taxon>
        <taxon>Paludibaculum</taxon>
    </lineage>
</organism>
<protein>
    <submittedName>
        <fullName evidence="1">Uncharacterized protein</fullName>
    </submittedName>
</protein>
<evidence type="ECO:0000313" key="1">
    <source>
        <dbReference type="EMBL" id="QOY88769.1"/>
    </source>
</evidence>
<sequence>MLRFLSLLVVVACLPLVLPAKILFPWQLEDAEKAPVLVTGRVMAVLKGERLPTSATGWSDETWSRIAEIEVLRRFPDSEEGRSLGRMRVRFLAYSPAVHFRSIGSPPPLPDIQAGQVLILPLHDNRNQADEPWRLTHDSGGRLVIPVRADMSNAEPPPATARAFLDRELANTLSYGGAKEVFDLADYLADQERDLALELMPLLTARVGNDRLRWAEIGSNLVATQWVPSPSVAQMLGGEVDRRSSKYRERIYLMAEVLSKLGPGTDCEALLIQAWVDEAPVNAGRTGWALRNFAEHPLTIRLLREALQRDLEGTTKVAFVLASEGHTGILPNALSSALRVVDQADATGSELQNALELLQKYGTDAEWRKLAALVGKYQAKDEIRYRFLWYGSTVSGSEPGARVLAVVMADTRRTELGARYCDEALERLEKSMKRSFGSGGTTLAARDEAIARALAWLRVRRLAD</sequence>
<evidence type="ECO:0000313" key="2">
    <source>
        <dbReference type="Proteomes" id="UP000593892"/>
    </source>
</evidence>
<name>A0A7S7NT58_PALFE</name>
<dbReference type="KEGG" id="pfer:IRI77_02045"/>
<dbReference type="Proteomes" id="UP000593892">
    <property type="component" value="Chromosome"/>
</dbReference>
<dbReference type="EMBL" id="CP063849">
    <property type="protein sequence ID" value="QOY88769.1"/>
    <property type="molecule type" value="Genomic_DNA"/>
</dbReference>
<dbReference type="RefSeq" id="WP_194450431.1">
    <property type="nucleotide sequence ID" value="NZ_CP063849.1"/>
</dbReference>
<gene>
    <name evidence="1" type="ORF">IRI77_02045</name>
</gene>
<keyword evidence="2" id="KW-1185">Reference proteome</keyword>
<accession>A0A7S7NT58</accession>
<reference evidence="1 2" key="1">
    <citation type="submission" date="2020-10" db="EMBL/GenBank/DDBJ databases">
        <title>Complete genome sequence of Paludibaculum fermentans P105T, a facultatively anaerobic acidobacterium capable of dissimilatory Fe(III) reduction.</title>
        <authorList>
            <person name="Dedysh S.N."/>
            <person name="Beletsky A.V."/>
            <person name="Kulichevskaya I.S."/>
            <person name="Mardanov A.V."/>
            <person name="Ravin N.V."/>
        </authorList>
    </citation>
    <scope>NUCLEOTIDE SEQUENCE [LARGE SCALE GENOMIC DNA]</scope>
    <source>
        <strain evidence="1 2">P105</strain>
    </source>
</reference>